<feature type="non-terminal residue" evidence="1">
    <location>
        <position position="1"/>
    </location>
</feature>
<accession>G5AFY5</accession>
<keyword evidence="2" id="KW-1185">Reference proteome</keyword>
<dbReference type="KEGG" id="psoj:PHYSODRAFT_454644"/>
<dbReference type="EMBL" id="JH159166">
    <property type="protein sequence ID" value="EGZ05501.1"/>
    <property type="molecule type" value="Genomic_DNA"/>
</dbReference>
<protein>
    <submittedName>
        <fullName evidence="1">Uncharacterized protein</fullName>
    </submittedName>
</protein>
<dbReference type="RefSeq" id="XP_009539032.1">
    <property type="nucleotide sequence ID" value="XM_009540737.1"/>
</dbReference>
<dbReference type="InParanoid" id="G5AFY5"/>
<organism evidence="1 2">
    <name type="scientific">Phytophthora sojae (strain P6497)</name>
    <name type="common">Soybean stem and root rot agent</name>
    <name type="synonym">Phytophthora megasperma f. sp. glycines</name>
    <dbReference type="NCBI Taxonomy" id="1094619"/>
    <lineage>
        <taxon>Eukaryota</taxon>
        <taxon>Sar</taxon>
        <taxon>Stramenopiles</taxon>
        <taxon>Oomycota</taxon>
        <taxon>Peronosporomycetes</taxon>
        <taxon>Peronosporales</taxon>
        <taxon>Peronosporaceae</taxon>
        <taxon>Phytophthora</taxon>
    </lineage>
</organism>
<name>G5AFY5_PHYSP</name>
<dbReference type="GeneID" id="20653038"/>
<dbReference type="Proteomes" id="UP000002640">
    <property type="component" value="Unassembled WGS sequence"/>
</dbReference>
<dbReference type="AlphaFoldDB" id="G5AFY5"/>
<evidence type="ECO:0000313" key="1">
    <source>
        <dbReference type="EMBL" id="EGZ05501.1"/>
    </source>
</evidence>
<reference evidence="1 2" key="1">
    <citation type="journal article" date="2006" name="Science">
        <title>Phytophthora genome sequences uncover evolutionary origins and mechanisms of pathogenesis.</title>
        <authorList>
            <person name="Tyler B.M."/>
            <person name="Tripathy S."/>
            <person name="Zhang X."/>
            <person name="Dehal P."/>
            <person name="Jiang R.H."/>
            <person name="Aerts A."/>
            <person name="Arredondo F.D."/>
            <person name="Baxter L."/>
            <person name="Bensasson D."/>
            <person name="Beynon J.L."/>
            <person name="Chapman J."/>
            <person name="Damasceno C.M."/>
            <person name="Dorrance A.E."/>
            <person name="Dou D."/>
            <person name="Dickerman A.W."/>
            <person name="Dubchak I.L."/>
            <person name="Garbelotto M."/>
            <person name="Gijzen M."/>
            <person name="Gordon S.G."/>
            <person name="Govers F."/>
            <person name="Grunwald N.J."/>
            <person name="Huang W."/>
            <person name="Ivors K.L."/>
            <person name="Jones R.W."/>
            <person name="Kamoun S."/>
            <person name="Krampis K."/>
            <person name="Lamour K.H."/>
            <person name="Lee M.K."/>
            <person name="McDonald W.H."/>
            <person name="Medina M."/>
            <person name="Meijer H.J."/>
            <person name="Nordberg E.K."/>
            <person name="Maclean D.J."/>
            <person name="Ospina-Giraldo M.D."/>
            <person name="Morris P.F."/>
            <person name="Phuntumart V."/>
            <person name="Putnam N.H."/>
            <person name="Rash S."/>
            <person name="Rose J.K."/>
            <person name="Sakihama Y."/>
            <person name="Salamov A.A."/>
            <person name="Savidor A."/>
            <person name="Scheuring C.F."/>
            <person name="Smith B.M."/>
            <person name="Sobral B.W."/>
            <person name="Terry A."/>
            <person name="Torto-Alalibo T.A."/>
            <person name="Win J."/>
            <person name="Xu Z."/>
            <person name="Zhang H."/>
            <person name="Grigoriev I.V."/>
            <person name="Rokhsar D.S."/>
            <person name="Boore J.L."/>
        </authorList>
    </citation>
    <scope>NUCLEOTIDE SEQUENCE [LARGE SCALE GENOMIC DNA]</scope>
    <source>
        <strain evidence="1 2">P6497</strain>
    </source>
</reference>
<sequence>LSPDLSLSEACVFGSTSLLDWMWGISCTSSAERTREWSLANYLRSDRHYNHWQFSESLQAAAARGNLQVLE</sequence>
<proteinExistence type="predicted"/>
<gene>
    <name evidence="1" type="ORF">PHYSODRAFT_454644</name>
</gene>
<dbReference type="OMA" id="VIWARSN"/>
<feature type="non-terminal residue" evidence="1">
    <location>
        <position position="71"/>
    </location>
</feature>
<evidence type="ECO:0000313" key="2">
    <source>
        <dbReference type="Proteomes" id="UP000002640"/>
    </source>
</evidence>